<dbReference type="InterPro" id="IPR027417">
    <property type="entry name" value="P-loop_NTPase"/>
</dbReference>
<dbReference type="Proteomes" id="UP001165079">
    <property type="component" value="Unassembled WGS sequence"/>
</dbReference>
<sequence>MKHVRWIGGGSGAGKTTITRALTQAHGLTRYDTDAVMRDHATRHPIGPHTAAFTAMTMDERWADRDPHTMLDTFHWYQGEGFQHIEDDLRAIDTPVLAEGFRLLPHLVAPHLRDGGHAVWLLPTPAFRHAALTERGTLWSIPERTNNPQRALANLLERDRLFTERITEETRRLGLATITVDIGTGRDELREAVTHALAL</sequence>
<name>A0A9W6SJA1_9ACTN</name>
<accession>A0A9W6SJA1</accession>
<protein>
    <recommendedName>
        <fullName evidence="3">AAA domain-containing protein</fullName>
    </recommendedName>
</protein>
<evidence type="ECO:0000313" key="2">
    <source>
        <dbReference type="Proteomes" id="UP001165079"/>
    </source>
</evidence>
<dbReference type="EMBL" id="BSTX01000001">
    <property type="protein sequence ID" value="GLZ76599.1"/>
    <property type="molecule type" value="Genomic_DNA"/>
</dbReference>
<dbReference type="Gene3D" id="3.40.50.300">
    <property type="entry name" value="P-loop containing nucleotide triphosphate hydrolases"/>
    <property type="match status" value="1"/>
</dbReference>
<proteinExistence type="predicted"/>
<dbReference type="RefSeq" id="WP_285661769.1">
    <property type="nucleotide sequence ID" value="NZ_BSTX01000001.1"/>
</dbReference>
<evidence type="ECO:0008006" key="3">
    <source>
        <dbReference type="Google" id="ProtNLM"/>
    </source>
</evidence>
<keyword evidence="2" id="KW-1185">Reference proteome</keyword>
<comment type="caution">
    <text evidence="1">The sequence shown here is derived from an EMBL/GenBank/DDBJ whole genome shotgun (WGS) entry which is preliminary data.</text>
</comment>
<organism evidence="1 2">
    <name type="scientific">Actinorhabdospora filicis</name>
    <dbReference type="NCBI Taxonomy" id="1785913"/>
    <lineage>
        <taxon>Bacteria</taxon>
        <taxon>Bacillati</taxon>
        <taxon>Actinomycetota</taxon>
        <taxon>Actinomycetes</taxon>
        <taxon>Micromonosporales</taxon>
        <taxon>Micromonosporaceae</taxon>
        <taxon>Actinorhabdospora</taxon>
    </lineage>
</organism>
<reference evidence="1" key="1">
    <citation type="submission" date="2023-03" db="EMBL/GenBank/DDBJ databases">
        <title>Actinorhabdospora filicis NBRC 111898.</title>
        <authorList>
            <person name="Ichikawa N."/>
            <person name="Sato H."/>
            <person name="Tonouchi N."/>
        </authorList>
    </citation>
    <scope>NUCLEOTIDE SEQUENCE</scope>
    <source>
        <strain evidence="1">NBRC 111898</strain>
    </source>
</reference>
<dbReference type="AlphaFoldDB" id="A0A9W6SJA1"/>
<gene>
    <name evidence="1" type="ORF">Afil01_14060</name>
</gene>
<evidence type="ECO:0000313" key="1">
    <source>
        <dbReference type="EMBL" id="GLZ76599.1"/>
    </source>
</evidence>
<dbReference type="SUPFAM" id="SSF52540">
    <property type="entry name" value="P-loop containing nucleoside triphosphate hydrolases"/>
    <property type="match status" value="1"/>
</dbReference>